<evidence type="ECO:0000313" key="3">
    <source>
        <dbReference type="Proteomes" id="UP001642484"/>
    </source>
</evidence>
<proteinExistence type="predicted"/>
<feature type="compositionally biased region" description="Basic and acidic residues" evidence="1">
    <location>
        <begin position="98"/>
        <end position="116"/>
    </location>
</feature>
<gene>
    <name evidence="2" type="ORF">CCMP2556_LOCUS47969</name>
</gene>
<feature type="region of interest" description="Disordered" evidence="1">
    <location>
        <begin position="57"/>
        <end position="85"/>
    </location>
</feature>
<name>A0ABP0RRF6_9DINO</name>
<dbReference type="Proteomes" id="UP001642484">
    <property type="component" value="Unassembled WGS sequence"/>
</dbReference>
<protein>
    <submittedName>
        <fullName evidence="2">Uncharacterized protein</fullName>
    </submittedName>
</protein>
<organism evidence="2 3">
    <name type="scientific">Durusdinium trenchii</name>
    <dbReference type="NCBI Taxonomy" id="1381693"/>
    <lineage>
        <taxon>Eukaryota</taxon>
        <taxon>Sar</taxon>
        <taxon>Alveolata</taxon>
        <taxon>Dinophyceae</taxon>
        <taxon>Suessiales</taxon>
        <taxon>Symbiodiniaceae</taxon>
        <taxon>Durusdinium</taxon>
    </lineage>
</organism>
<sequence length="122" mass="13742">MNLFLYLKKMNANSFRYLENKSREKQHVFAQLLFFEAWRKDPGKPKEGVQQLERMALGGPTPQHFDPTAHPAGSGAKHRGKASSAVLRALNEFSPQRRSELLHLSRPKPSGDKSTELVDAGE</sequence>
<comment type="caution">
    <text evidence="2">The sequence shown here is derived from an EMBL/GenBank/DDBJ whole genome shotgun (WGS) entry which is preliminary data.</text>
</comment>
<reference evidence="2 3" key="1">
    <citation type="submission" date="2024-02" db="EMBL/GenBank/DDBJ databases">
        <authorList>
            <person name="Chen Y."/>
            <person name="Shah S."/>
            <person name="Dougan E. K."/>
            <person name="Thang M."/>
            <person name="Chan C."/>
        </authorList>
    </citation>
    <scope>NUCLEOTIDE SEQUENCE [LARGE SCALE GENOMIC DNA]</scope>
</reference>
<evidence type="ECO:0000313" key="2">
    <source>
        <dbReference type="EMBL" id="CAK9101782.1"/>
    </source>
</evidence>
<keyword evidence="3" id="KW-1185">Reference proteome</keyword>
<accession>A0ABP0RRF6</accession>
<dbReference type="EMBL" id="CAXAMN010026273">
    <property type="protein sequence ID" value="CAK9101782.1"/>
    <property type="molecule type" value="Genomic_DNA"/>
</dbReference>
<evidence type="ECO:0000256" key="1">
    <source>
        <dbReference type="SAM" id="MobiDB-lite"/>
    </source>
</evidence>
<feature type="region of interest" description="Disordered" evidence="1">
    <location>
        <begin position="98"/>
        <end position="122"/>
    </location>
</feature>